<dbReference type="GO" id="GO:0005886">
    <property type="term" value="C:plasma membrane"/>
    <property type="evidence" value="ECO:0007669"/>
    <property type="project" value="TreeGrafter"/>
</dbReference>
<name>A0A370IFX3_9NOCA</name>
<dbReference type="GO" id="GO:0052621">
    <property type="term" value="F:diguanylate cyclase activity"/>
    <property type="evidence" value="ECO:0007669"/>
    <property type="project" value="TreeGrafter"/>
</dbReference>
<evidence type="ECO:0000313" key="3">
    <source>
        <dbReference type="Proteomes" id="UP000254869"/>
    </source>
</evidence>
<dbReference type="RefSeq" id="WP_082875600.1">
    <property type="nucleotide sequence ID" value="NZ_QQBC01000002.1"/>
</dbReference>
<dbReference type="SMART" id="SM00267">
    <property type="entry name" value="GGDEF"/>
    <property type="match status" value="1"/>
</dbReference>
<dbReference type="PANTHER" id="PTHR45138:SF9">
    <property type="entry name" value="DIGUANYLATE CYCLASE DGCM-RELATED"/>
    <property type="match status" value="1"/>
</dbReference>
<proteinExistence type="predicted"/>
<reference evidence="2 3" key="1">
    <citation type="submission" date="2018-07" db="EMBL/GenBank/DDBJ databases">
        <title>Genomic Encyclopedia of Type Strains, Phase IV (KMG-IV): sequencing the most valuable type-strain genomes for metagenomic binning, comparative biology and taxonomic classification.</title>
        <authorList>
            <person name="Goeker M."/>
        </authorList>
    </citation>
    <scope>NUCLEOTIDE SEQUENCE [LARGE SCALE GENOMIC DNA]</scope>
    <source>
        <strain evidence="2 3">DSM 44290</strain>
    </source>
</reference>
<dbReference type="InterPro" id="IPR050469">
    <property type="entry name" value="Diguanylate_Cyclase"/>
</dbReference>
<dbReference type="Pfam" id="PF00990">
    <property type="entry name" value="GGDEF"/>
    <property type="match status" value="1"/>
</dbReference>
<dbReference type="PROSITE" id="PS50887">
    <property type="entry name" value="GGDEF"/>
    <property type="match status" value="1"/>
</dbReference>
<accession>A0A370IFX3</accession>
<dbReference type="InterPro" id="IPR043128">
    <property type="entry name" value="Rev_trsase/Diguanyl_cyclase"/>
</dbReference>
<gene>
    <name evidence="2" type="ORF">DFR76_102755</name>
</gene>
<dbReference type="CDD" id="cd01949">
    <property type="entry name" value="GGDEF"/>
    <property type="match status" value="1"/>
</dbReference>
<dbReference type="GO" id="GO:1902201">
    <property type="term" value="P:negative regulation of bacterial-type flagellum-dependent cell motility"/>
    <property type="evidence" value="ECO:0007669"/>
    <property type="project" value="TreeGrafter"/>
</dbReference>
<protein>
    <submittedName>
        <fullName evidence="2">Diguanylate cyclase (GGDEF)-like protein</fullName>
    </submittedName>
</protein>
<evidence type="ECO:0000313" key="2">
    <source>
        <dbReference type="EMBL" id="RDI68354.1"/>
    </source>
</evidence>
<dbReference type="GO" id="GO:0043709">
    <property type="term" value="P:cell adhesion involved in single-species biofilm formation"/>
    <property type="evidence" value="ECO:0007669"/>
    <property type="project" value="TreeGrafter"/>
</dbReference>
<keyword evidence="3" id="KW-1185">Reference proteome</keyword>
<dbReference type="PANTHER" id="PTHR45138">
    <property type="entry name" value="REGULATORY COMPONENTS OF SENSORY TRANSDUCTION SYSTEM"/>
    <property type="match status" value="1"/>
</dbReference>
<dbReference type="Proteomes" id="UP000254869">
    <property type="component" value="Unassembled WGS sequence"/>
</dbReference>
<evidence type="ECO:0000259" key="1">
    <source>
        <dbReference type="PROSITE" id="PS50887"/>
    </source>
</evidence>
<dbReference type="NCBIfam" id="TIGR00254">
    <property type="entry name" value="GGDEF"/>
    <property type="match status" value="1"/>
</dbReference>
<dbReference type="InterPro" id="IPR000160">
    <property type="entry name" value="GGDEF_dom"/>
</dbReference>
<dbReference type="AlphaFoldDB" id="A0A370IFX3"/>
<comment type="caution">
    <text evidence="2">The sequence shown here is derived from an EMBL/GenBank/DDBJ whole genome shotgun (WGS) entry which is preliminary data.</text>
</comment>
<sequence>MYVVTLDLDRFKTVNDAFGHSIGDEVLVRTAECLRAAAQADAIIARTGGEEFVIVGCPRGETVDAVTERLRRAIETMSDVPMRITASVGAAVAESVANDGDRARATEKSLFCRSDSAMYQAKQLGGNAVVVAETDAITVQDPQSSPLTDPLVNRTRL</sequence>
<dbReference type="Gene3D" id="3.30.70.270">
    <property type="match status" value="1"/>
</dbReference>
<organism evidence="2 3">
    <name type="scientific">Nocardia pseudobrasiliensis</name>
    <dbReference type="NCBI Taxonomy" id="45979"/>
    <lineage>
        <taxon>Bacteria</taxon>
        <taxon>Bacillati</taxon>
        <taxon>Actinomycetota</taxon>
        <taxon>Actinomycetes</taxon>
        <taxon>Mycobacteriales</taxon>
        <taxon>Nocardiaceae</taxon>
        <taxon>Nocardia</taxon>
    </lineage>
</organism>
<dbReference type="STRING" id="1210086.GCA_001613105_01331"/>
<feature type="domain" description="GGDEF" evidence="1">
    <location>
        <begin position="1"/>
        <end position="134"/>
    </location>
</feature>
<dbReference type="SUPFAM" id="SSF55073">
    <property type="entry name" value="Nucleotide cyclase"/>
    <property type="match status" value="1"/>
</dbReference>
<dbReference type="InterPro" id="IPR029787">
    <property type="entry name" value="Nucleotide_cyclase"/>
</dbReference>
<dbReference type="EMBL" id="QQBC01000002">
    <property type="protein sequence ID" value="RDI68354.1"/>
    <property type="molecule type" value="Genomic_DNA"/>
</dbReference>